<accession>A0A024EH49</accession>
<dbReference type="Proteomes" id="UP000026913">
    <property type="component" value="Chromosome"/>
</dbReference>
<protein>
    <submittedName>
        <fullName evidence="1">Binding-protein dependent transport system inner membrane protein</fullName>
    </submittedName>
</protein>
<dbReference type="HOGENOM" id="CLU_2587044_0_0_6"/>
<organism evidence="1 2">
    <name type="scientific">Pseudomonas mandelii JR-1</name>
    <dbReference type="NCBI Taxonomy" id="1147786"/>
    <lineage>
        <taxon>Bacteria</taxon>
        <taxon>Pseudomonadati</taxon>
        <taxon>Pseudomonadota</taxon>
        <taxon>Gammaproteobacteria</taxon>
        <taxon>Pseudomonadales</taxon>
        <taxon>Pseudomonadaceae</taxon>
        <taxon>Pseudomonas</taxon>
    </lineage>
</organism>
<dbReference type="EMBL" id="CP005960">
    <property type="protein sequence ID" value="AHZ71900.1"/>
    <property type="molecule type" value="Genomic_DNA"/>
</dbReference>
<evidence type="ECO:0000313" key="1">
    <source>
        <dbReference type="EMBL" id="AHZ71900.1"/>
    </source>
</evidence>
<proteinExistence type="predicted"/>
<dbReference type="KEGG" id="pman:OU5_4821"/>
<gene>
    <name evidence="1" type="ORF">OU5_4821</name>
</gene>
<dbReference type="AlphaFoldDB" id="A0A024EH49"/>
<name>A0A024EH49_9PSED</name>
<evidence type="ECO:0000313" key="2">
    <source>
        <dbReference type="Proteomes" id="UP000026913"/>
    </source>
</evidence>
<reference evidence="1 2" key="1">
    <citation type="journal article" date="2012" name="J. Bacteriol.">
        <title>Genome sequence of cold-adapted Pseudomonas mandelii strain JR-1.</title>
        <authorList>
            <person name="Jang S.H."/>
            <person name="Kim J."/>
            <person name="Kim J."/>
            <person name="Hong S."/>
            <person name="Lee C."/>
        </authorList>
    </citation>
    <scope>NUCLEOTIDE SEQUENCE [LARGE SCALE GENOMIC DNA]</scope>
    <source>
        <strain evidence="1 2">JR-1</strain>
    </source>
</reference>
<sequence length="80" mass="8616">MSQRLVFHSKGLVNGKQLTNTALKTTSAPCGSEPARESDPSVDINGECQTAFASRLAPTGDLQWLKILCSPLNQEEKISV</sequence>